<dbReference type="Pfam" id="PF08240">
    <property type="entry name" value="ADH_N"/>
    <property type="match status" value="1"/>
</dbReference>
<evidence type="ECO:0000256" key="4">
    <source>
        <dbReference type="ARBA" id="ARBA00023002"/>
    </source>
</evidence>
<dbReference type="SUPFAM" id="SSF51735">
    <property type="entry name" value="NAD(P)-binding Rossmann-fold domains"/>
    <property type="match status" value="1"/>
</dbReference>
<protein>
    <submittedName>
        <fullName evidence="7">NAD(P)-dependent alcohol dehydrogenase</fullName>
        <ecNumber evidence="7">1.1.-.-</ecNumber>
    </submittedName>
</protein>
<dbReference type="Proteomes" id="UP001596456">
    <property type="component" value="Unassembled WGS sequence"/>
</dbReference>
<dbReference type="SUPFAM" id="SSF50129">
    <property type="entry name" value="GroES-like"/>
    <property type="match status" value="1"/>
</dbReference>
<dbReference type="Gene3D" id="3.40.50.720">
    <property type="entry name" value="NAD(P)-binding Rossmann-like Domain"/>
    <property type="match status" value="1"/>
</dbReference>
<dbReference type="InterPro" id="IPR011032">
    <property type="entry name" value="GroES-like_sf"/>
</dbReference>
<dbReference type="EC" id="1.1.-.-" evidence="7"/>
<evidence type="ECO:0000313" key="8">
    <source>
        <dbReference type="Proteomes" id="UP001596456"/>
    </source>
</evidence>
<dbReference type="PROSITE" id="PS00059">
    <property type="entry name" value="ADH_ZINC"/>
    <property type="match status" value="1"/>
</dbReference>
<comment type="caution">
    <text evidence="7">The sequence shown here is derived from an EMBL/GenBank/DDBJ whole genome shotgun (WGS) entry which is preliminary data.</text>
</comment>
<proteinExistence type="inferred from homology"/>
<dbReference type="InterPro" id="IPR002328">
    <property type="entry name" value="ADH_Zn_CS"/>
</dbReference>
<evidence type="ECO:0000259" key="6">
    <source>
        <dbReference type="SMART" id="SM00829"/>
    </source>
</evidence>
<keyword evidence="3 5" id="KW-0862">Zinc</keyword>
<keyword evidence="2 5" id="KW-0479">Metal-binding</keyword>
<dbReference type="CDD" id="cd05283">
    <property type="entry name" value="CAD1"/>
    <property type="match status" value="1"/>
</dbReference>
<dbReference type="InterPro" id="IPR047109">
    <property type="entry name" value="CAD-like"/>
</dbReference>
<evidence type="ECO:0000256" key="2">
    <source>
        <dbReference type="ARBA" id="ARBA00022723"/>
    </source>
</evidence>
<dbReference type="InterPro" id="IPR036291">
    <property type="entry name" value="NAD(P)-bd_dom_sf"/>
</dbReference>
<organism evidence="7 8">
    <name type="scientific">Rhodocista pekingensis</name>
    <dbReference type="NCBI Taxonomy" id="201185"/>
    <lineage>
        <taxon>Bacteria</taxon>
        <taxon>Pseudomonadati</taxon>
        <taxon>Pseudomonadota</taxon>
        <taxon>Alphaproteobacteria</taxon>
        <taxon>Rhodospirillales</taxon>
        <taxon>Azospirillaceae</taxon>
        <taxon>Rhodocista</taxon>
    </lineage>
</organism>
<reference evidence="8" key="1">
    <citation type="journal article" date="2019" name="Int. J. Syst. Evol. Microbiol.">
        <title>The Global Catalogue of Microorganisms (GCM) 10K type strain sequencing project: providing services to taxonomists for standard genome sequencing and annotation.</title>
        <authorList>
            <consortium name="The Broad Institute Genomics Platform"/>
            <consortium name="The Broad Institute Genome Sequencing Center for Infectious Disease"/>
            <person name="Wu L."/>
            <person name="Ma J."/>
        </authorList>
    </citation>
    <scope>NUCLEOTIDE SEQUENCE [LARGE SCALE GENOMIC DNA]</scope>
    <source>
        <strain evidence="8">CGMCC 1.16275</strain>
    </source>
</reference>
<comment type="similarity">
    <text evidence="5">Belongs to the zinc-containing alcohol dehydrogenase family.</text>
</comment>
<evidence type="ECO:0000256" key="5">
    <source>
        <dbReference type="RuleBase" id="RU361277"/>
    </source>
</evidence>
<dbReference type="InterPro" id="IPR020843">
    <property type="entry name" value="ER"/>
</dbReference>
<dbReference type="SMART" id="SM00829">
    <property type="entry name" value="PKS_ER"/>
    <property type="match status" value="1"/>
</dbReference>
<evidence type="ECO:0000313" key="7">
    <source>
        <dbReference type="EMBL" id="MFC7332752.1"/>
    </source>
</evidence>
<sequence>MKTIGYAAQAAGSPLAPFSFERRALRPEDVAIEILYCGVCHSDLHQVRNDWGWARFPLVPGHEIVGRVVAVGADVVGFRPGDPVAVGCMVDSCQDCDQCHAGEEQFCRNGMTQTYADRDRITGELTQGGYSRHIVVRQEFVLAVPEGLDLSRAAPLLCAGITTYSPLRQWGVGPGSRVGVIGLGGLGHMAVKLAAALGAHVTVISRTRAKEQDALALGADALLASGDAAAMKAAASAFDLIIDTVPVRHDVTPYMPLLDVDGTLVIVGQVGPLEPPVTVPFIMGRRRVAGSLIGGIAETQELLDFCGRKNILPDCEMIRMDEIGAAFERMERADVRYRFVIDMASLPLPADVGF</sequence>
<dbReference type="Pfam" id="PF00107">
    <property type="entry name" value="ADH_zinc_N"/>
    <property type="match status" value="1"/>
</dbReference>
<dbReference type="RefSeq" id="WP_377357388.1">
    <property type="nucleotide sequence ID" value="NZ_JBHTCM010000007.1"/>
</dbReference>
<feature type="domain" description="Enoyl reductase (ER)" evidence="6">
    <location>
        <begin position="12"/>
        <end position="341"/>
    </location>
</feature>
<dbReference type="PANTHER" id="PTHR42683">
    <property type="entry name" value="ALDEHYDE REDUCTASE"/>
    <property type="match status" value="1"/>
</dbReference>
<gene>
    <name evidence="7" type="ORF">ACFQPS_06225</name>
</gene>
<comment type="cofactor">
    <cofactor evidence="1 5">
        <name>Zn(2+)</name>
        <dbReference type="ChEBI" id="CHEBI:29105"/>
    </cofactor>
</comment>
<dbReference type="InterPro" id="IPR013154">
    <property type="entry name" value="ADH-like_N"/>
</dbReference>
<name>A0ABW2KRW8_9PROT</name>
<dbReference type="Gene3D" id="3.90.180.10">
    <property type="entry name" value="Medium-chain alcohol dehydrogenases, catalytic domain"/>
    <property type="match status" value="1"/>
</dbReference>
<dbReference type="GO" id="GO:0016491">
    <property type="term" value="F:oxidoreductase activity"/>
    <property type="evidence" value="ECO:0007669"/>
    <property type="project" value="UniProtKB-KW"/>
</dbReference>
<dbReference type="EMBL" id="JBHTCM010000007">
    <property type="protein sequence ID" value="MFC7332752.1"/>
    <property type="molecule type" value="Genomic_DNA"/>
</dbReference>
<accession>A0ABW2KRW8</accession>
<evidence type="ECO:0000256" key="3">
    <source>
        <dbReference type="ARBA" id="ARBA00022833"/>
    </source>
</evidence>
<dbReference type="InterPro" id="IPR013149">
    <property type="entry name" value="ADH-like_C"/>
</dbReference>
<keyword evidence="4 7" id="KW-0560">Oxidoreductase</keyword>
<keyword evidence="8" id="KW-1185">Reference proteome</keyword>
<evidence type="ECO:0000256" key="1">
    <source>
        <dbReference type="ARBA" id="ARBA00001947"/>
    </source>
</evidence>